<keyword evidence="2" id="KW-0732">Signal</keyword>
<name>A0A0U3B3B0_9ALTE</name>
<evidence type="ECO:0008006" key="5">
    <source>
        <dbReference type="Google" id="ProtNLM"/>
    </source>
</evidence>
<dbReference type="KEGG" id="lal:AT746_07035"/>
<dbReference type="STRING" id="1526571.AT746_07035"/>
<dbReference type="Proteomes" id="UP000068447">
    <property type="component" value="Chromosome"/>
</dbReference>
<dbReference type="PANTHER" id="PTHR30035">
    <property type="entry name" value="LIPOPROTEIN VACJ-RELATED"/>
    <property type="match status" value="1"/>
</dbReference>
<dbReference type="GO" id="GO:0016020">
    <property type="term" value="C:membrane"/>
    <property type="evidence" value="ECO:0007669"/>
    <property type="project" value="InterPro"/>
</dbReference>
<dbReference type="EMBL" id="CP013650">
    <property type="protein sequence ID" value="ALS98041.1"/>
    <property type="molecule type" value="Genomic_DNA"/>
</dbReference>
<comment type="similarity">
    <text evidence="1">Belongs to the MlaA family.</text>
</comment>
<evidence type="ECO:0000256" key="1">
    <source>
        <dbReference type="ARBA" id="ARBA00010634"/>
    </source>
</evidence>
<evidence type="ECO:0000256" key="2">
    <source>
        <dbReference type="ARBA" id="ARBA00022729"/>
    </source>
</evidence>
<evidence type="ECO:0000313" key="3">
    <source>
        <dbReference type="EMBL" id="ALS98041.1"/>
    </source>
</evidence>
<evidence type="ECO:0000313" key="4">
    <source>
        <dbReference type="Proteomes" id="UP000068447"/>
    </source>
</evidence>
<accession>A0A0U3B3B0</accession>
<reference evidence="3 4" key="1">
    <citation type="submission" date="2015-12" db="EMBL/GenBank/DDBJ databases">
        <title>Complete genome of Lacimicrobium alkaliphilum KCTC 32984.</title>
        <authorList>
            <person name="Kim S.-G."/>
            <person name="Lee Y.-J."/>
        </authorList>
    </citation>
    <scope>NUCLEOTIDE SEQUENCE [LARGE SCALE GENOMIC DNA]</scope>
    <source>
        <strain evidence="3 4">YelD216</strain>
    </source>
</reference>
<dbReference type="GO" id="GO:0120010">
    <property type="term" value="P:intermembrane phospholipid transfer"/>
    <property type="evidence" value="ECO:0007669"/>
    <property type="project" value="TreeGrafter"/>
</dbReference>
<dbReference type="PRINTS" id="PR01805">
    <property type="entry name" value="VACJLIPOPROT"/>
</dbReference>
<dbReference type="PROSITE" id="PS51257">
    <property type="entry name" value="PROKAR_LIPOPROTEIN"/>
    <property type="match status" value="1"/>
</dbReference>
<gene>
    <name evidence="3" type="ORF">AT746_07035</name>
</gene>
<dbReference type="PANTHER" id="PTHR30035:SF3">
    <property type="entry name" value="INTERMEMBRANE PHOSPHOLIPID TRANSPORT SYSTEM LIPOPROTEIN MLAA"/>
    <property type="match status" value="1"/>
</dbReference>
<dbReference type="AlphaFoldDB" id="A0A0U3B3B0"/>
<organism evidence="3 4">
    <name type="scientific">Lacimicrobium alkaliphilum</name>
    <dbReference type="NCBI Taxonomy" id="1526571"/>
    <lineage>
        <taxon>Bacteria</taxon>
        <taxon>Pseudomonadati</taxon>
        <taxon>Pseudomonadota</taxon>
        <taxon>Gammaproteobacteria</taxon>
        <taxon>Alteromonadales</taxon>
        <taxon>Alteromonadaceae</taxon>
        <taxon>Lacimicrobium</taxon>
    </lineage>
</organism>
<dbReference type="OrthoDB" id="9785326at2"/>
<protein>
    <recommendedName>
        <fullName evidence="5">ABC transporter</fullName>
    </recommendedName>
</protein>
<proteinExistence type="inferred from homology"/>
<keyword evidence="4" id="KW-1185">Reference proteome</keyword>
<dbReference type="RefSeq" id="WP_062478325.1">
    <property type="nucleotide sequence ID" value="NZ_CP013650.1"/>
</dbReference>
<dbReference type="InterPro" id="IPR007428">
    <property type="entry name" value="MlaA"/>
</dbReference>
<sequence length="283" mass="31602">MEESGKALQVMHLAANKAATLVIVAFIALSFGCASQSSSEQISPPNRDSANDSLVVATPEGTDTLEPTVVGYSEQQFEDPLEGFNRAMFGFNDVVYRYALIPVARGYNHLPSPFRIGVSNFFANIREPWNSLNHALQGEGKQAGRNLGRFVINSTLGLLGLFDPATHWLELQPARSTLGDSLAHHDVGYGAFLVLPFIGQSDVRSGFSTFTESMITPLEAITDRPQTGYWQMFNGYQQAVPSLLKYEELKAQSEDPYRYFRNQYLQNLLRDQQYQKESETQDE</sequence>
<dbReference type="Pfam" id="PF04333">
    <property type="entry name" value="MlaA"/>
    <property type="match status" value="1"/>
</dbReference>